<gene>
    <name evidence="1" type="ORF">S03H2_27603</name>
</gene>
<reference evidence="1" key="1">
    <citation type="journal article" date="2014" name="Front. Microbiol.">
        <title>High frequency of phylogenetically diverse reductive dehalogenase-homologous genes in deep subseafloor sedimentary metagenomes.</title>
        <authorList>
            <person name="Kawai M."/>
            <person name="Futagami T."/>
            <person name="Toyoda A."/>
            <person name="Takaki Y."/>
            <person name="Nishi S."/>
            <person name="Hori S."/>
            <person name="Arai W."/>
            <person name="Tsubouchi T."/>
            <person name="Morono Y."/>
            <person name="Uchiyama I."/>
            <person name="Ito T."/>
            <person name="Fujiyama A."/>
            <person name="Inagaki F."/>
            <person name="Takami H."/>
        </authorList>
    </citation>
    <scope>NUCLEOTIDE SEQUENCE</scope>
    <source>
        <strain evidence="1">Expedition CK06-06</strain>
    </source>
</reference>
<evidence type="ECO:0000313" key="1">
    <source>
        <dbReference type="EMBL" id="GAH50451.1"/>
    </source>
</evidence>
<proteinExistence type="predicted"/>
<sequence length="266" mass="30366">MIGDLYVVLGGKKISLEKLPAPIEGLDEDLYEIQADITKRLYTDFIGKGVVPPYITKRGPRTAENPLGLELGKPTLAELLTSQNYYARILGAKPLVAPLEVSSAKSVLVRQAMEKAVARKIIELVKVGGKKAPEEMAKLLDKFEEAPADLPEKQKELFNWFRNLTRTMWEAENQVRALLGMEQIEYHEAYIRHTIDGMAERILDGRQELPPALQHWMKKIVAQQKFNPMALQRELEVDLEKYFSKDLKYLLTSMVRIGLDEIYLTR</sequence>
<accession>X1FXU2</accession>
<protein>
    <submittedName>
        <fullName evidence="1">Uncharacterized protein</fullName>
    </submittedName>
</protein>
<name>X1FXU2_9ZZZZ</name>
<dbReference type="EMBL" id="BARU01016609">
    <property type="protein sequence ID" value="GAH50451.1"/>
    <property type="molecule type" value="Genomic_DNA"/>
</dbReference>
<organism evidence="1">
    <name type="scientific">marine sediment metagenome</name>
    <dbReference type="NCBI Taxonomy" id="412755"/>
    <lineage>
        <taxon>unclassified sequences</taxon>
        <taxon>metagenomes</taxon>
        <taxon>ecological metagenomes</taxon>
    </lineage>
</organism>
<feature type="non-terminal residue" evidence="1">
    <location>
        <position position="266"/>
    </location>
</feature>
<dbReference type="AlphaFoldDB" id="X1FXU2"/>
<comment type="caution">
    <text evidence="1">The sequence shown here is derived from an EMBL/GenBank/DDBJ whole genome shotgun (WGS) entry which is preliminary data.</text>
</comment>